<dbReference type="InterPro" id="IPR002048">
    <property type="entry name" value="EF_hand_dom"/>
</dbReference>
<evidence type="ECO:0000313" key="9">
    <source>
        <dbReference type="EMBL" id="CAL1165180.1"/>
    </source>
</evidence>
<feature type="transmembrane region" description="Helical" evidence="6">
    <location>
        <begin position="361"/>
        <end position="384"/>
    </location>
</feature>
<reference evidence="9" key="2">
    <citation type="submission" date="2024-04" db="EMBL/GenBank/DDBJ databases">
        <authorList>
            <person name="Chen Y."/>
            <person name="Shah S."/>
            <person name="Dougan E. K."/>
            <person name="Thang M."/>
            <person name="Chan C."/>
        </authorList>
    </citation>
    <scope>NUCLEOTIDE SEQUENCE [LARGE SCALE GENOMIC DNA]</scope>
</reference>
<feature type="region of interest" description="Disordered" evidence="5">
    <location>
        <begin position="143"/>
        <end position="191"/>
    </location>
</feature>
<evidence type="ECO:0000256" key="4">
    <source>
        <dbReference type="ARBA" id="ARBA00023136"/>
    </source>
</evidence>
<dbReference type="OrthoDB" id="431647at2759"/>
<feature type="domain" description="EF-hand" evidence="7">
    <location>
        <begin position="490"/>
        <end position="525"/>
    </location>
</feature>
<organism evidence="8">
    <name type="scientific">Cladocopium goreaui</name>
    <dbReference type="NCBI Taxonomy" id="2562237"/>
    <lineage>
        <taxon>Eukaryota</taxon>
        <taxon>Sar</taxon>
        <taxon>Alveolata</taxon>
        <taxon>Dinophyceae</taxon>
        <taxon>Suessiales</taxon>
        <taxon>Symbiodiniaceae</taxon>
        <taxon>Cladocopium</taxon>
    </lineage>
</organism>
<keyword evidence="10" id="KW-1185">Reference proteome</keyword>
<dbReference type="SUPFAM" id="SSF81324">
    <property type="entry name" value="Voltage-gated potassium channels"/>
    <property type="match status" value="1"/>
</dbReference>
<keyword evidence="4 6" id="KW-0472">Membrane</keyword>
<dbReference type="Gene3D" id="1.20.120.350">
    <property type="entry name" value="Voltage-gated potassium channels. Chain C"/>
    <property type="match status" value="1"/>
</dbReference>
<evidence type="ECO:0000256" key="1">
    <source>
        <dbReference type="ARBA" id="ARBA00004141"/>
    </source>
</evidence>
<feature type="compositionally biased region" description="Basic and acidic residues" evidence="5">
    <location>
        <begin position="162"/>
        <end position="172"/>
    </location>
</feature>
<dbReference type="EMBL" id="CAMXCT010005235">
    <property type="protein sequence ID" value="CAI4011805.1"/>
    <property type="molecule type" value="Genomic_DNA"/>
</dbReference>
<protein>
    <recommendedName>
        <fullName evidence="7">EF-hand domain-containing protein</fullName>
    </recommendedName>
</protein>
<dbReference type="Gene3D" id="1.10.287.70">
    <property type="match status" value="1"/>
</dbReference>
<dbReference type="GO" id="GO:0016020">
    <property type="term" value="C:membrane"/>
    <property type="evidence" value="ECO:0007669"/>
    <property type="project" value="UniProtKB-SubCell"/>
</dbReference>
<dbReference type="GO" id="GO:0005216">
    <property type="term" value="F:monoatomic ion channel activity"/>
    <property type="evidence" value="ECO:0007669"/>
    <property type="project" value="InterPro"/>
</dbReference>
<evidence type="ECO:0000313" key="10">
    <source>
        <dbReference type="Proteomes" id="UP001152797"/>
    </source>
</evidence>
<dbReference type="AlphaFoldDB" id="A0A9P1DLH7"/>
<keyword evidence="2 6" id="KW-0812">Transmembrane</keyword>
<gene>
    <name evidence="8" type="ORF">C1SCF055_LOCUS36934</name>
</gene>
<dbReference type="PROSITE" id="PS50222">
    <property type="entry name" value="EF_HAND_2"/>
    <property type="match status" value="1"/>
</dbReference>
<evidence type="ECO:0000256" key="2">
    <source>
        <dbReference type="ARBA" id="ARBA00022692"/>
    </source>
</evidence>
<dbReference type="EMBL" id="CAMXCT030005235">
    <property type="protein sequence ID" value="CAL4799117.1"/>
    <property type="molecule type" value="Genomic_DNA"/>
</dbReference>
<dbReference type="CDD" id="cd00051">
    <property type="entry name" value="EFh"/>
    <property type="match status" value="1"/>
</dbReference>
<evidence type="ECO:0000256" key="5">
    <source>
        <dbReference type="SAM" id="MobiDB-lite"/>
    </source>
</evidence>
<sequence>MHSDDVDGAAKCGNTMTASEELLSVLRKEQQRIMELADEQHSAFERSLEAAFSRIQHLQQDLGANLSTGRRSVESIAASDLSLAQKDPEIANVRTVKPKMVDAFDPVPSPYGEFETWQRFVTPDLLPRDALCASHDSVEFEIPIGPKTSTKNMQSIPSSRSHPADGCDDRPPRSSSPTARGELAAERTDSKKLPIKSKTLERFLADTPGWAPAVKRVLDYAAGILVLVNSVVMLVELELEGRAIGRSVGYPEGRTDFGHPIGICRALNDSFSIIFFLELLVRMAIERRNFLNDLANWFDAVLAVAGLTDFFLTISLPDTSTSQSIVLLRLMRVMKSLRAIRMVRSLHIFRGLRLLVKACQCFLPSLCWSMVLLGVLMSIGALLMGNLLQEYIKDEELDFEDRQWLWERYGTAYRASYTLFEVTFAGNWPTRAERVLHVNQVFSVFFVFYVTVVVFAVLRVITAIFLKDTLDAAQNDAEQQVMDKMALRAKLIERLEAMFKVLDETGSGIITEERLQAILANPKAAAYFATLDLDVHEGKALFHLLDNGDGEVTQEEFISGIMRCKGEARAIEQVAMHSELRILDRKVTKLIHFVLRSEGSSRDKRNIHKHLQVFRAGLDHSMSLRAASLEGRASRDL</sequence>
<evidence type="ECO:0000256" key="3">
    <source>
        <dbReference type="ARBA" id="ARBA00022989"/>
    </source>
</evidence>
<dbReference type="PANTHER" id="PTHR46726:SF1">
    <property type="entry name" value="TWO-PORE CALCIUM CHANNEL 3"/>
    <property type="match status" value="1"/>
</dbReference>
<proteinExistence type="predicted"/>
<dbReference type="EMBL" id="CAMXCT020005235">
    <property type="protein sequence ID" value="CAL1165180.1"/>
    <property type="molecule type" value="Genomic_DNA"/>
</dbReference>
<dbReference type="Pfam" id="PF00520">
    <property type="entry name" value="Ion_trans"/>
    <property type="match status" value="1"/>
</dbReference>
<feature type="compositionally biased region" description="Polar residues" evidence="5">
    <location>
        <begin position="147"/>
        <end position="161"/>
    </location>
</feature>
<dbReference type="PANTHER" id="PTHR46726">
    <property type="entry name" value="TWO PORE CHANNEL 3"/>
    <property type="match status" value="1"/>
</dbReference>
<reference evidence="8" key="1">
    <citation type="submission" date="2022-10" db="EMBL/GenBank/DDBJ databases">
        <authorList>
            <person name="Chen Y."/>
            <person name="Dougan E. K."/>
            <person name="Chan C."/>
            <person name="Rhodes N."/>
            <person name="Thang M."/>
        </authorList>
    </citation>
    <scope>NUCLEOTIDE SEQUENCE</scope>
</reference>
<dbReference type="Proteomes" id="UP001152797">
    <property type="component" value="Unassembled WGS sequence"/>
</dbReference>
<dbReference type="InterPro" id="IPR027359">
    <property type="entry name" value="Volt_channel_dom_sf"/>
</dbReference>
<dbReference type="InterPro" id="IPR011992">
    <property type="entry name" value="EF-hand-dom_pair"/>
</dbReference>
<comment type="caution">
    <text evidence="8">The sequence shown here is derived from an EMBL/GenBank/DDBJ whole genome shotgun (WGS) entry which is preliminary data.</text>
</comment>
<dbReference type="GO" id="GO:0005509">
    <property type="term" value="F:calcium ion binding"/>
    <property type="evidence" value="ECO:0007669"/>
    <property type="project" value="InterPro"/>
</dbReference>
<name>A0A9P1DLH7_9DINO</name>
<evidence type="ECO:0000256" key="6">
    <source>
        <dbReference type="SAM" id="Phobius"/>
    </source>
</evidence>
<feature type="transmembrane region" description="Helical" evidence="6">
    <location>
        <begin position="441"/>
        <end position="466"/>
    </location>
</feature>
<keyword evidence="3 6" id="KW-1133">Transmembrane helix</keyword>
<evidence type="ECO:0000259" key="7">
    <source>
        <dbReference type="PROSITE" id="PS50222"/>
    </source>
</evidence>
<dbReference type="SUPFAM" id="SSF47473">
    <property type="entry name" value="EF-hand"/>
    <property type="match status" value="1"/>
</dbReference>
<dbReference type="Gene3D" id="1.10.238.10">
    <property type="entry name" value="EF-hand"/>
    <property type="match status" value="1"/>
</dbReference>
<evidence type="ECO:0000313" key="8">
    <source>
        <dbReference type="EMBL" id="CAI4011805.1"/>
    </source>
</evidence>
<accession>A0A9P1DLH7</accession>
<dbReference type="InterPro" id="IPR005821">
    <property type="entry name" value="Ion_trans_dom"/>
</dbReference>
<comment type="subcellular location">
    <subcellularLocation>
        <location evidence="1">Membrane</location>
        <topology evidence="1">Multi-pass membrane protein</topology>
    </subcellularLocation>
</comment>